<evidence type="ECO:0000256" key="1">
    <source>
        <dbReference type="ARBA" id="ARBA00009296"/>
    </source>
</evidence>
<keyword evidence="4 7" id="KW-0689">Ribosomal protein</keyword>
<dbReference type="SUPFAM" id="SSF143800">
    <property type="entry name" value="L28p-like"/>
    <property type="match status" value="1"/>
</dbReference>
<feature type="binding site" evidence="7">
    <location>
        <position position="17"/>
    </location>
    <ligand>
        <name>Zn(2+)</name>
        <dbReference type="ChEBI" id="CHEBI:29105"/>
    </ligand>
</feature>
<evidence type="ECO:0000313" key="9">
    <source>
        <dbReference type="Proteomes" id="UP000178395"/>
    </source>
</evidence>
<feature type="binding site" evidence="7">
    <location>
        <position position="19"/>
    </location>
    <ligand>
        <name>Zn(2+)</name>
        <dbReference type="ChEBI" id="CHEBI:29105"/>
    </ligand>
</feature>
<dbReference type="HAMAP" id="MF_00501">
    <property type="entry name" value="Ribosomal_bL31_1"/>
    <property type="match status" value="1"/>
</dbReference>
<sequence length="69" mass="7828">MKKDIHPKYFSEAEIKCACGASRKTGSTKEKTEVEICSNCHPFYTGKGKFIDTAGRVEKFRARQAKKKK</sequence>
<dbReference type="PANTHER" id="PTHR33280">
    <property type="entry name" value="50S RIBOSOMAL PROTEIN L31, CHLOROPLASTIC"/>
    <property type="match status" value="1"/>
</dbReference>
<organism evidence="8 9">
    <name type="scientific">Candidatus Azambacteria bacterium RIFCSPHIGHO2_01_46_10</name>
    <dbReference type="NCBI Taxonomy" id="1797293"/>
    <lineage>
        <taxon>Bacteria</taxon>
        <taxon>Candidatus Azamiibacteriota</taxon>
    </lineage>
</organism>
<comment type="caution">
    <text evidence="8">The sequence shown here is derived from an EMBL/GenBank/DDBJ whole genome shotgun (WGS) entry which is preliminary data.</text>
</comment>
<dbReference type="GO" id="GO:0006412">
    <property type="term" value="P:translation"/>
    <property type="evidence" value="ECO:0007669"/>
    <property type="project" value="UniProtKB-UniRule"/>
</dbReference>
<dbReference type="InterPro" id="IPR034704">
    <property type="entry name" value="Ribosomal_bL28/bL31-like_sf"/>
</dbReference>
<gene>
    <name evidence="7" type="primary">rpmE</name>
    <name evidence="8" type="ORF">A2W39_00435</name>
</gene>
<dbReference type="GO" id="GO:0019843">
    <property type="term" value="F:rRNA binding"/>
    <property type="evidence" value="ECO:0007669"/>
    <property type="project" value="UniProtKB-KW"/>
</dbReference>
<evidence type="ECO:0000256" key="2">
    <source>
        <dbReference type="ARBA" id="ARBA00022730"/>
    </source>
</evidence>
<keyword evidence="7" id="KW-0479">Metal-binding</keyword>
<evidence type="ECO:0000256" key="4">
    <source>
        <dbReference type="ARBA" id="ARBA00022980"/>
    </source>
</evidence>
<evidence type="ECO:0000313" key="8">
    <source>
        <dbReference type="EMBL" id="OGD34973.1"/>
    </source>
</evidence>
<dbReference type="PROSITE" id="PS01143">
    <property type="entry name" value="RIBOSOMAL_L31"/>
    <property type="match status" value="1"/>
</dbReference>
<keyword evidence="2 7" id="KW-0699">rRNA-binding</keyword>
<accession>A0A1F5BWI9</accession>
<dbReference type="Proteomes" id="UP000178395">
    <property type="component" value="Unassembled WGS sequence"/>
</dbReference>
<dbReference type="GO" id="GO:0046872">
    <property type="term" value="F:metal ion binding"/>
    <property type="evidence" value="ECO:0007669"/>
    <property type="project" value="UniProtKB-KW"/>
</dbReference>
<dbReference type="PRINTS" id="PR01249">
    <property type="entry name" value="RIBOSOMALL31"/>
</dbReference>
<evidence type="ECO:0000256" key="3">
    <source>
        <dbReference type="ARBA" id="ARBA00022884"/>
    </source>
</evidence>
<reference evidence="8 9" key="1">
    <citation type="journal article" date="2016" name="Nat. Commun.">
        <title>Thousands of microbial genomes shed light on interconnected biogeochemical processes in an aquifer system.</title>
        <authorList>
            <person name="Anantharaman K."/>
            <person name="Brown C.T."/>
            <person name="Hug L.A."/>
            <person name="Sharon I."/>
            <person name="Castelle C.J."/>
            <person name="Probst A.J."/>
            <person name="Thomas B.C."/>
            <person name="Singh A."/>
            <person name="Wilkins M.J."/>
            <person name="Karaoz U."/>
            <person name="Brodie E.L."/>
            <person name="Williams K.H."/>
            <person name="Hubbard S.S."/>
            <person name="Banfield J.F."/>
        </authorList>
    </citation>
    <scope>NUCLEOTIDE SEQUENCE [LARGE SCALE GENOMIC DNA]</scope>
</reference>
<dbReference type="GO" id="GO:1990904">
    <property type="term" value="C:ribonucleoprotein complex"/>
    <property type="evidence" value="ECO:0007669"/>
    <property type="project" value="UniProtKB-KW"/>
</dbReference>
<keyword evidence="3 7" id="KW-0694">RNA-binding</keyword>
<dbReference type="GO" id="GO:0003735">
    <property type="term" value="F:structural constituent of ribosome"/>
    <property type="evidence" value="ECO:0007669"/>
    <property type="project" value="InterPro"/>
</dbReference>
<evidence type="ECO:0000256" key="6">
    <source>
        <dbReference type="ARBA" id="ARBA00035687"/>
    </source>
</evidence>
<dbReference type="NCBIfam" id="TIGR00105">
    <property type="entry name" value="L31"/>
    <property type="match status" value="1"/>
</dbReference>
<feature type="binding site" evidence="7">
    <location>
        <position position="37"/>
    </location>
    <ligand>
        <name>Zn(2+)</name>
        <dbReference type="ChEBI" id="CHEBI:29105"/>
    </ligand>
</feature>
<evidence type="ECO:0000256" key="5">
    <source>
        <dbReference type="ARBA" id="ARBA00023274"/>
    </source>
</evidence>
<comment type="function">
    <text evidence="7">Binds the 23S rRNA.</text>
</comment>
<keyword evidence="7" id="KW-0862">Zinc</keyword>
<dbReference type="GO" id="GO:0005840">
    <property type="term" value="C:ribosome"/>
    <property type="evidence" value="ECO:0007669"/>
    <property type="project" value="UniProtKB-KW"/>
</dbReference>
<dbReference type="NCBIfam" id="NF000612">
    <property type="entry name" value="PRK00019.1"/>
    <property type="match status" value="1"/>
</dbReference>
<dbReference type="PANTHER" id="PTHR33280:SF1">
    <property type="entry name" value="LARGE RIBOSOMAL SUBUNIT PROTEIN BL31C"/>
    <property type="match status" value="1"/>
</dbReference>
<name>A0A1F5BWI9_9BACT</name>
<keyword evidence="5 7" id="KW-0687">Ribonucleoprotein</keyword>
<evidence type="ECO:0000256" key="7">
    <source>
        <dbReference type="HAMAP-Rule" id="MF_00501"/>
    </source>
</evidence>
<dbReference type="InterPro" id="IPR027491">
    <property type="entry name" value="Ribosomal_bL31_A"/>
</dbReference>
<dbReference type="AlphaFoldDB" id="A0A1F5BWI9"/>
<dbReference type="Gene3D" id="4.10.830.30">
    <property type="entry name" value="Ribosomal protein L31"/>
    <property type="match status" value="1"/>
</dbReference>
<comment type="similarity">
    <text evidence="1 7">Belongs to the bacterial ribosomal protein bL31 family. Type A subfamily.</text>
</comment>
<feature type="binding site" evidence="7">
    <location>
        <position position="40"/>
    </location>
    <ligand>
        <name>Zn(2+)</name>
        <dbReference type="ChEBI" id="CHEBI:29105"/>
    </ligand>
</feature>
<dbReference type="InterPro" id="IPR042105">
    <property type="entry name" value="Ribosomal_bL31_sf"/>
</dbReference>
<comment type="cofactor">
    <cofactor evidence="7">
        <name>Zn(2+)</name>
        <dbReference type="ChEBI" id="CHEBI:29105"/>
    </cofactor>
    <text evidence="7">Binds 1 zinc ion per subunit.</text>
</comment>
<protein>
    <recommendedName>
        <fullName evidence="6 7">Large ribosomal subunit protein bL31</fullName>
    </recommendedName>
</protein>
<proteinExistence type="inferred from homology"/>
<comment type="subunit">
    <text evidence="7">Part of the 50S ribosomal subunit.</text>
</comment>
<dbReference type="EMBL" id="MEYJ01000054">
    <property type="protein sequence ID" value="OGD34973.1"/>
    <property type="molecule type" value="Genomic_DNA"/>
</dbReference>
<dbReference type="InterPro" id="IPR002150">
    <property type="entry name" value="Ribosomal_bL31"/>
</dbReference>
<dbReference type="Pfam" id="PF01197">
    <property type="entry name" value="Ribosomal_L31"/>
    <property type="match status" value="1"/>
</dbReference>